<keyword evidence="2" id="KW-0812">Transmembrane</keyword>
<dbReference type="OrthoDB" id="6123450at2759"/>
<reference evidence="5" key="1">
    <citation type="submission" date="2020-06" db="EMBL/GenBank/DDBJ databases">
        <title>Draft genome of Bugula neritina, a colonial animal packing powerful symbionts and potential medicines.</title>
        <authorList>
            <person name="Rayko M."/>
        </authorList>
    </citation>
    <scope>NUCLEOTIDE SEQUENCE [LARGE SCALE GENOMIC DNA]</scope>
    <source>
        <strain evidence="5">Kwan_BN1</strain>
    </source>
</reference>
<evidence type="ECO:0000259" key="3">
    <source>
        <dbReference type="Pfam" id="PF00391"/>
    </source>
</evidence>
<keyword evidence="6" id="KW-1185">Reference proteome</keyword>
<dbReference type="EMBL" id="VXIV02002314">
    <property type="protein sequence ID" value="KAF6026255.1"/>
    <property type="molecule type" value="Genomic_DNA"/>
</dbReference>
<dbReference type="Pfam" id="PF00391">
    <property type="entry name" value="PEP-utilizers"/>
    <property type="match status" value="1"/>
</dbReference>
<evidence type="ECO:0000313" key="6">
    <source>
        <dbReference type="Proteomes" id="UP000593567"/>
    </source>
</evidence>
<feature type="domain" description="PEP-utilising enzyme mobile" evidence="3">
    <location>
        <begin position="1259"/>
        <end position="1330"/>
    </location>
</feature>
<proteinExistence type="inferred from homology"/>
<protein>
    <recommendedName>
        <fullName evidence="7">Phosphoenolpyruvate synthase</fullName>
    </recommendedName>
</protein>
<accession>A0A7J7JJH7</accession>
<dbReference type="SUPFAM" id="SSF52009">
    <property type="entry name" value="Phosphohistidine domain"/>
    <property type="match status" value="1"/>
</dbReference>
<dbReference type="SUPFAM" id="SSF56059">
    <property type="entry name" value="Glutathione synthetase ATP-binding domain-like"/>
    <property type="match status" value="1"/>
</dbReference>
<evidence type="ECO:0000313" key="5">
    <source>
        <dbReference type="EMBL" id="KAF6026255.1"/>
    </source>
</evidence>
<keyword evidence="2" id="KW-0472">Membrane</keyword>
<dbReference type="GO" id="GO:0005524">
    <property type="term" value="F:ATP binding"/>
    <property type="evidence" value="ECO:0007669"/>
    <property type="project" value="InterPro"/>
</dbReference>
<sequence>MYDVKGDKMDSATSDVPWFSQTVYLTLVLLILVTLLYQYWSALYIRCVVRLMYRWRRRKSCLPDGPVSDFLLNNQAGGYDEVNFLCVNGEDDSYLHVEITRKPDRKCYTKLTLCVKGEYIYTLPTDVVTYNNSRNSFRSSGLTLSILEDGTRLKLLYSGPLSQSKKCENSGKDITNDNDTVIKQVKILLLWKNLSANLSSDDNFTQRSLVQYLSKLYAERKVTAGEILELATNTDCVSGQSTVQSGLMHGVIQVSGEEEQELLLRGFKRRSVGEIRDWDNSSSYVEQVLVSKNGNFHYNRLSVPSARGLTATELSRFHSIRMHPNGELDSADLDFVYSFLAGWRLSETVSVLDRKGCQSSLSTADSFHQYTLGDGESGDRHCVLLPLSLQHRHCGLSSPDTGAGLLLYSNVRAQEVSSGVYTVDCVPSKEVIRCHPSKSYPLLKTLSMPVGEVSADDKLVVGLDHPDCRNDKLVGGKGSQLAVLYQSDIIKQCQVPMAACLTVQAFYLQLQTNRSLTELSAQLSQAVDAETEDIQKLCDTLKSEFLLSEINPKISKALQLHLQHIEHFDEETRVAVRSSAIGEDGEELSAAGQMDTILGVKGYNEIFAAVKKCWSSHFTFSAVQYKRQHGQPINTGMGVVIQKMVHADVAGALFTNDPVTASCNTMVINANFGVGESVVSGEAEPDTFRVTYTSDQGGSDIFSIEERVCGSKQVQYVVSESGTVGKQSVSGSSVFCADDETVLALCQIGLELERRFGHPCDIEWAICQGQIYLLQSRPITTLTQETEYELLHEFDSALAMDQELLSTMNIGEAFPGALCPLTISVVVKQIEDSMVNWSVANGLNVVPNLFRLHKVYCNHAFLNVHAYELSNKYRSSLADRRMMELALAGHVIDSMTDEVIRAYHPARPLLTRLYCSWRFFSMILGKREKCLVHEQALDKLTVPLTTSCAELLEYVNHTVDISSQVVKDYMPATAISPVYSQVLMGILTKGKHVWEAKHYTDLASLLACHINEVFSAGVPNKLEELSRLIHSHPAFAAHFLEISIESGDSFLNSKKTPAGVREAYQLFMENQVQMFMFLAAGSSQEVLESRPFPAYRDFTDDGKVHCYGSQRRRQVLLCTGSSGWFAKAVNSREEVKSILVKAASKMKLGFWRLSELMYNQGYLPSPELLFFLTVTEIKDVLSNRNGSLVNRAKRRRKIYEKQNSMQFPRFNHGYPEAVVTHQDLKSLEVETELKGMPVSVGEVTGTARVVKNLSEAHTIQKNDILIVYFTDVGWAPYFPMISGVVTEQGGLVSHGAVVAREYGIPCVVSCHNATQVFQSGDTICLNGSTGVVRRLKRDNDL</sequence>
<evidence type="ECO:0000256" key="1">
    <source>
        <dbReference type="ARBA" id="ARBA00007837"/>
    </source>
</evidence>
<evidence type="ECO:0008006" key="7">
    <source>
        <dbReference type="Google" id="ProtNLM"/>
    </source>
</evidence>
<feature type="domain" description="Pyruvate phosphate dikinase AMP/ATP-binding" evidence="4">
    <location>
        <begin position="472"/>
        <end position="789"/>
    </location>
</feature>
<dbReference type="InterPro" id="IPR008279">
    <property type="entry name" value="PEP-util_enz_mobile_dom"/>
</dbReference>
<gene>
    <name evidence="5" type="ORF">EB796_015441</name>
</gene>
<dbReference type="PANTHER" id="PTHR43615">
    <property type="entry name" value="PHOSPHOENOLPYRUVATE SYNTHASE-RELATED"/>
    <property type="match status" value="1"/>
</dbReference>
<organism evidence="5 6">
    <name type="scientific">Bugula neritina</name>
    <name type="common">Brown bryozoan</name>
    <name type="synonym">Sertularia neritina</name>
    <dbReference type="NCBI Taxonomy" id="10212"/>
    <lineage>
        <taxon>Eukaryota</taxon>
        <taxon>Metazoa</taxon>
        <taxon>Spiralia</taxon>
        <taxon>Lophotrochozoa</taxon>
        <taxon>Bryozoa</taxon>
        <taxon>Gymnolaemata</taxon>
        <taxon>Cheilostomatida</taxon>
        <taxon>Flustrina</taxon>
        <taxon>Buguloidea</taxon>
        <taxon>Bugulidae</taxon>
        <taxon>Bugula</taxon>
    </lineage>
</organism>
<name>A0A7J7JJH7_BUGNE</name>
<dbReference type="Proteomes" id="UP000593567">
    <property type="component" value="Unassembled WGS sequence"/>
</dbReference>
<dbReference type="GO" id="GO:0016301">
    <property type="term" value="F:kinase activity"/>
    <property type="evidence" value="ECO:0007669"/>
    <property type="project" value="InterPro"/>
</dbReference>
<evidence type="ECO:0000256" key="2">
    <source>
        <dbReference type="SAM" id="Phobius"/>
    </source>
</evidence>
<feature type="transmembrane region" description="Helical" evidence="2">
    <location>
        <begin position="23"/>
        <end position="49"/>
    </location>
</feature>
<evidence type="ECO:0000259" key="4">
    <source>
        <dbReference type="Pfam" id="PF01326"/>
    </source>
</evidence>
<dbReference type="Gene3D" id="3.50.30.10">
    <property type="entry name" value="Phosphohistidine domain"/>
    <property type="match status" value="1"/>
</dbReference>
<comment type="caution">
    <text evidence="5">The sequence shown here is derived from an EMBL/GenBank/DDBJ whole genome shotgun (WGS) entry which is preliminary data.</text>
</comment>
<dbReference type="InterPro" id="IPR036637">
    <property type="entry name" value="Phosphohistidine_dom_sf"/>
</dbReference>
<dbReference type="InterPro" id="IPR013815">
    <property type="entry name" value="ATP_grasp_subdomain_1"/>
</dbReference>
<dbReference type="PANTHER" id="PTHR43615:SF1">
    <property type="entry name" value="PPDK_N DOMAIN-CONTAINING PROTEIN"/>
    <property type="match status" value="1"/>
</dbReference>
<keyword evidence="2" id="KW-1133">Transmembrane helix</keyword>
<dbReference type="InterPro" id="IPR002192">
    <property type="entry name" value="PPDK_AMP/ATP-bd"/>
</dbReference>
<dbReference type="Gene3D" id="3.30.470.20">
    <property type="entry name" value="ATP-grasp fold, B domain"/>
    <property type="match status" value="1"/>
</dbReference>
<dbReference type="Pfam" id="PF01326">
    <property type="entry name" value="PPDK_N"/>
    <property type="match status" value="1"/>
</dbReference>
<comment type="similarity">
    <text evidence="1">Belongs to the PEP-utilizing enzyme family.</text>
</comment>
<dbReference type="InterPro" id="IPR051549">
    <property type="entry name" value="PEP_Utilizing_Enz"/>
</dbReference>
<dbReference type="Gene3D" id="3.30.1490.20">
    <property type="entry name" value="ATP-grasp fold, A domain"/>
    <property type="match status" value="1"/>
</dbReference>